<dbReference type="FunFam" id="3.30.420.10:FF:000032">
    <property type="entry name" value="Retrovirus-related Pol polyprotein from transposon 297-like Protein"/>
    <property type="match status" value="1"/>
</dbReference>
<dbReference type="InterPro" id="IPR036397">
    <property type="entry name" value="RNaseH_sf"/>
</dbReference>
<dbReference type="InterPro" id="IPR041588">
    <property type="entry name" value="Integrase_H2C2"/>
</dbReference>
<dbReference type="InterPro" id="IPR012337">
    <property type="entry name" value="RNaseH-like_sf"/>
</dbReference>
<keyword evidence="5" id="KW-1185">Reference proteome</keyword>
<protein>
    <recommendedName>
        <fullName evidence="1">RNA-directed DNA polymerase</fullName>
        <ecNumber evidence="1">2.7.7.49</ecNumber>
    </recommendedName>
</protein>
<reference evidence="5" key="1">
    <citation type="journal article" date="2015" name="Nat. Genet.">
        <title>The genome and transcriptome of the zoonotic hookworm Ancylostoma ceylanicum identify infection-specific gene families.</title>
        <authorList>
            <person name="Schwarz E.M."/>
            <person name="Hu Y."/>
            <person name="Antoshechkin I."/>
            <person name="Miller M.M."/>
            <person name="Sternberg P.W."/>
            <person name="Aroian R.V."/>
        </authorList>
    </citation>
    <scope>NUCLEOTIDE SEQUENCE</scope>
    <source>
        <strain evidence="5">HY135</strain>
    </source>
</reference>
<gene>
    <name evidence="4" type="primary">Acey_s0030.g2085</name>
    <name evidence="4" type="ORF">Y032_0030g2085</name>
</gene>
<name>A0A016URE9_9BILA</name>
<evidence type="ECO:0000256" key="1">
    <source>
        <dbReference type="ARBA" id="ARBA00012493"/>
    </source>
</evidence>
<feature type="compositionally biased region" description="Basic and acidic residues" evidence="2">
    <location>
        <begin position="743"/>
        <end position="757"/>
    </location>
</feature>
<dbReference type="PANTHER" id="PTHR37984">
    <property type="entry name" value="PROTEIN CBG26694"/>
    <property type="match status" value="1"/>
</dbReference>
<accession>A0A016URE9</accession>
<dbReference type="Proteomes" id="UP000024635">
    <property type="component" value="Unassembled WGS sequence"/>
</dbReference>
<comment type="caution">
    <text evidence="4">The sequence shown here is derived from an EMBL/GenBank/DDBJ whole genome shotgun (WGS) entry which is preliminary data.</text>
</comment>
<dbReference type="STRING" id="53326.A0A016URE9"/>
<dbReference type="GO" id="GO:0015074">
    <property type="term" value="P:DNA integration"/>
    <property type="evidence" value="ECO:0007669"/>
    <property type="project" value="InterPro"/>
</dbReference>
<dbReference type="Pfam" id="PF17921">
    <property type="entry name" value="Integrase_H2C2"/>
    <property type="match status" value="1"/>
</dbReference>
<dbReference type="InterPro" id="IPR001584">
    <property type="entry name" value="Integrase_cat-core"/>
</dbReference>
<feature type="region of interest" description="Disordered" evidence="2">
    <location>
        <begin position="724"/>
        <end position="784"/>
    </location>
</feature>
<sequence length="784" mass="89818">MLRMLKAKVYWEGMEKDIARWIKECGECFLTNPRKVATPPLRPVVTNKPFEIVAVDLLEMGLSANGMKYVLVVVDHFSKWLGAYALPDKTASSIATTLFQRWICENGRWPRQIHSDQGTEFVNSVMDELAKVAGITLSTTKGYNSRENGVCERAIGTIQKILKKKVHLPELWDNMLPNAVYAYNVTPHEATGESPFFLLYGFDPYVPSEVIPEGRVTQYQVDWDDYKTELLRGMQLIREHVREYADKYRERMKKSYDKRHSADASRLPTIGSRVFMKLPAEKSKSKYPKLTNEWDGPFRVLDASETSALISRIGADEEPLRIQMDMLRVCPEELTLETVVTKTRRRQRQKRGRVRASRVTVVDAAQLNTSICCHFRAVTEFEVPDSTHCLHGQFRCVGQQMPLVPGVPQLPPPCRVSTAITAGQIIPELPEPAYSHRVENVLEAARIIAVWQGCGTLAEKITWIADPAHRRISPRSVALAYAFFRSRCMHVAIMASTVPSQGIMRHAPIPGWGCDMVHIFELAWTMACRISWNDTTQKMMRMEHRKAVFIVPHNLRTLKRVNGWKDTIVFYYRMFKEIHLRRTELFDDNLGIVVIVLPSVEPRPGSWLPLVHAVNMWLACGCRVCLIAGPRTQDESSWFRVAEQARKHVNGFLEGHVEYMMQIVDKLPVMAGAMDTASPCFAVAITEDEHTPIPERQARLFYEMTRRQLQPWASLECIPEMPPRKHPAVRHQEPVGHGQEYAAIKEGRVQKRAERRKEQRKRRSQMRAAAKELSQLNVTDRKED</sequence>
<dbReference type="OrthoDB" id="5839379at2759"/>
<dbReference type="Pfam" id="PF00665">
    <property type="entry name" value="rve"/>
    <property type="match status" value="1"/>
</dbReference>
<evidence type="ECO:0000256" key="2">
    <source>
        <dbReference type="SAM" id="MobiDB-lite"/>
    </source>
</evidence>
<evidence type="ECO:0000313" key="5">
    <source>
        <dbReference type="Proteomes" id="UP000024635"/>
    </source>
</evidence>
<dbReference type="GO" id="GO:0003964">
    <property type="term" value="F:RNA-directed DNA polymerase activity"/>
    <property type="evidence" value="ECO:0007669"/>
    <property type="project" value="UniProtKB-EC"/>
</dbReference>
<dbReference type="AlphaFoldDB" id="A0A016URE9"/>
<dbReference type="GO" id="GO:0003676">
    <property type="term" value="F:nucleic acid binding"/>
    <property type="evidence" value="ECO:0007669"/>
    <property type="project" value="InterPro"/>
</dbReference>
<dbReference type="EMBL" id="JARK01001366">
    <property type="protein sequence ID" value="EYC17491.1"/>
    <property type="molecule type" value="Genomic_DNA"/>
</dbReference>
<dbReference type="Gene3D" id="3.30.420.10">
    <property type="entry name" value="Ribonuclease H-like superfamily/Ribonuclease H"/>
    <property type="match status" value="1"/>
</dbReference>
<proteinExistence type="predicted"/>
<dbReference type="PANTHER" id="PTHR37984:SF15">
    <property type="entry name" value="INTEGRASE CATALYTIC DOMAIN-CONTAINING PROTEIN"/>
    <property type="match status" value="1"/>
</dbReference>
<dbReference type="InterPro" id="IPR050951">
    <property type="entry name" value="Retrovirus_Pol_polyprotein"/>
</dbReference>
<dbReference type="PROSITE" id="PS50994">
    <property type="entry name" value="INTEGRASE"/>
    <property type="match status" value="1"/>
</dbReference>
<dbReference type="SUPFAM" id="SSF53098">
    <property type="entry name" value="Ribonuclease H-like"/>
    <property type="match status" value="1"/>
</dbReference>
<dbReference type="Gene3D" id="1.10.340.70">
    <property type="match status" value="1"/>
</dbReference>
<evidence type="ECO:0000259" key="3">
    <source>
        <dbReference type="PROSITE" id="PS50994"/>
    </source>
</evidence>
<dbReference type="EC" id="2.7.7.49" evidence="1"/>
<evidence type="ECO:0000313" key="4">
    <source>
        <dbReference type="EMBL" id="EYC17491.1"/>
    </source>
</evidence>
<organism evidence="4 5">
    <name type="scientific">Ancylostoma ceylanicum</name>
    <dbReference type="NCBI Taxonomy" id="53326"/>
    <lineage>
        <taxon>Eukaryota</taxon>
        <taxon>Metazoa</taxon>
        <taxon>Ecdysozoa</taxon>
        <taxon>Nematoda</taxon>
        <taxon>Chromadorea</taxon>
        <taxon>Rhabditida</taxon>
        <taxon>Rhabditina</taxon>
        <taxon>Rhabditomorpha</taxon>
        <taxon>Strongyloidea</taxon>
        <taxon>Ancylostomatidae</taxon>
        <taxon>Ancylostomatinae</taxon>
        <taxon>Ancylostoma</taxon>
    </lineage>
</organism>
<feature type="domain" description="Integrase catalytic" evidence="3">
    <location>
        <begin position="45"/>
        <end position="203"/>
    </location>
</feature>